<feature type="compositionally biased region" description="Polar residues" evidence="1">
    <location>
        <begin position="128"/>
        <end position="138"/>
    </location>
</feature>
<feature type="compositionally biased region" description="Basic and acidic residues" evidence="1">
    <location>
        <begin position="140"/>
        <end position="155"/>
    </location>
</feature>
<reference evidence="2 3" key="1">
    <citation type="submission" date="2024-05" db="EMBL/GenBank/DDBJ databases">
        <title>A draft genome resource for the thread blight pathogen Marasmius tenuissimus strain MS-2.</title>
        <authorList>
            <person name="Yulfo-Soto G.E."/>
            <person name="Baruah I.K."/>
            <person name="Amoako-Attah I."/>
            <person name="Bukari Y."/>
            <person name="Meinhardt L.W."/>
            <person name="Bailey B.A."/>
            <person name="Cohen S.P."/>
        </authorList>
    </citation>
    <scope>NUCLEOTIDE SEQUENCE [LARGE SCALE GENOMIC DNA]</scope>
    <source>
        <strain evidence="2 3">MS-2</strain>
    </source>
</reference>
<protein>
    <submittedName>
        <fullName evidence="2">Uncharacterized protein</fullName>
    </submittedName>
</protein>
<feature type="region of interest" description="Disordered" evidence="1">
    <location>
        <begin position="124"/>
        <end position="155"/>
    </location>
</feature>
<proteinExistence type="predicted"/>
<sequence>MNASRLHIGTLGRVFLIMVLDNMSPTLRQYTVSTFLDRAVPEVPDDVLEKTYQHLKNTKLKGADETVLTPDGKWTRFKDATPSKIEGKEDDVFKPFEYISEAILGAAETTWPEKGNSAARFRCIPREVSNSDTENSGYKTDADQERVEKTDPTAK</sequence>
<accession>A0ABR2ZVP6</accession>
<evidence type="ECO:0000256" key="1">
    <source>
        <dbReference type="SAM" id="MobiDB-lite"/>
    </source>
</evidence>
<dbReference type="Proteomes" id="UP001437256">
    <property type="component" value="Unassembled WGS sequence"/>
</dbReference>
<organism evidence="2 3">
    <name type="scientific">Marasmius tenuissimus</name>
    <dbReference type="NCBI Taxonomy" id="585030"/>
    <lineage>
        <taxon>Eukaryota</taxon>
        <taxon>Fungi</taxon>
        <taxon>Dikarya</taxon>
        <taxon>Basidiomycota</taxon>
        <taxon>Agaricomycotina</taxon>
        <taxon>Agaricomycetes</taxon>
        <taxon>Agaricomycetidae</taxon>
        <taxon>Agaricales</taxon>
        <taxon>Marasmiineae</taxon>
        <taxon>Marasmiaceae</taxon>
        <taxon>Marasmius</taxon>
    </lineage>
</organism>
<name>A0ABR2ZVP6_9AGAR</name>
<dbReference type="EMBL" id="JBBXMP010000050">
    <property type="protein sequence ID" value="KAL0065224.1"/>
    <property type="molecule type" value="Genomic_DNA"/>
</dbReference>
<evidence type="ECO:0000313" key="2">
    <source>
        <dbReference type="EMBL" id="KAL0065224.1"/>
    </source>
</evidence>
<gene>
    <name evidence="2" type="ORF">AAF712_007735</name>
</gene>
<comment type="caution">
    <text evidence="2">The sequence shown here is derived from an EMBL/GenBank/DDBJ whole genome shotgun (WGS) entry which is preliminary data.</text>
</comment>
<keyword evidence="3" id="KW-1185">Reference proteome</keyword>
<evidence type="ECO:0000313" key="3">
    <source>
        <dbReference type="Proteomes" id="UP001437256"/>
    </source>
</evidence>